<dbReference type="PANTHER" id="PTHR47594">
    <property type="entry name" value="PPR CONTAINING PLANT-LIKE PROTEIN"/>
    <property type="match status" value="1"/>
</dbReference>
<evidence type="ECO:0000256" key="1">
    <source>
        <dbReference type="ARBA" id="ARBA00022737"/>
    </source>
</evidence>
<comment type="caution">
    <text evidence="3">The sequence shown here is derived from an EMBL/GenBank/DDBJ whole genome shotgun (WGS) entry which is preliminary data.</text>
</comment>
<evidence type="ECO:0000313" key="4">
    <source>
        <dbReference type="Proteomes" id="UP001417504"/>
    </source>
</evidence>
<feature type="repeat" description="PPR" evidence="2">
    <location>
        <begin position="131"/>
        <end position="165"/>
    </location>
</feature>
<dbReference type="InterPro" id="IPR011990">
    <property type="entry name" value="TPR-like_helical_dom_sf"/>
</dbReference>
<evidence type="ECO:0000313" key="3">
    <source>
        <dbReference type="EMBL" id="KAK9138753.1"/>
    </source>
</evidence>
<dbReference type="InterPro" id="IPR044190">
    <property type="entry name" value="THA8-like"/>
</dbReference>
<dbReference type="GO" id="GO:0003723">
    <property type="term" value="F:RNA binding"/>
    <property type="evidence" value="ECO:0007669"/>
    <property type="project" value="InterPro"/>
</dbReference>
<dbReference type="NCBIfam" id="TIGR00756">
    <property type="entry name" value="PPR"/>
    <property type="match status" value="2"/>
</dbReference>
<reference evidence="3 4" key="1">
    <citation type="submission" date="2024-01" db="EMBL/GenBank/DDBJ databases">
        <title>Genome assemblies of Stephania.</title>
        <authorList>
            <person name="Yang L."/>
        </authorList>
    </citation>
    <scope>NUCLEOTIDE SEQUENCE [LARGE SCALE GENOMIC DNA]</scope>
    <source>
        <strain evidence="3">QJT</strain>
        <tissue evidence="3">Leaf</tissue>
    </source>
</reference>
<accession>A0AAP0JSQ8</accession>
<feature type="repeat" description="PPR" evidence="2">
    <location>
        <begin position="166"/>
        <end position="200"/>
    </location>
</feature>
<protein>
    <recommendedName>
        <fullName evidence="5">Pentatricopeptide repeat-containing protein</fullName>
    </recommendedName>
</protein>
<dbReference type="AlphaFoldDB" id="A0AAP0JSQ8"/>
<keyword evidence="1" id="KW-0677">Repeat</keyword>
<organism evidence="3 4">
    <name type="scientific">Stephania japonica</name>
    <dbReference type="NCBI Taxonomy" id="461633"/>
    <lineage>
        <taxon>Eukaryota</taxon>
        <taxon>Viridiplantae</taxon>
        <taxon>Streptophyta</taxon>
        <taxon>Embryophyta</taxon>
        <taxon>Tracheophyta</taxon>
        <taxon>Spermatophyta</taxon>
        <taxon>Magnoliopsida</taxon>
        <taxon>Ranunculales</taxon>
        <taxon>Menispermaceae</taxon>
        <taxon>Menispermoideae</taxon>
        <taxon>Cissampelideae</taxon>
        <taxon>Stephania</taxon>
    </lineage>
</organism>
<proteinExistence type="predicted"/>
<dbReference type="Pfam" id="PF13041">
    <property type="entry name" value="PPR_2"/>
    <property type="match status" value="1"/>
</dbReference>
<evidence type="ECO:0000256" key="2">
    <source>
        <dbReference type="PROSITE-ProRule" id="PRU00708"/>
    </source>
</evidence>
<evidence type="ECO:0008006" key="5">
    <source>
        <dbReference type="Google" id="ProtNLM"/>
    </source>
</evidence>
<dbReference type="GO" id="GO:0000373">
    <property type="term" value="P:Group II intron splicing"/>
    <property type="evidence" value="ECO:0007669"/>
    <property type="project" value="InterPro"/>
</dbReference>
<sequence length="280" mass="31968">MGSLRIGFLQMGFVGEARESPKLILGKQRPLLGRGFGGVCLKWRISGGLRSTPRKSLWRSNVLSTEAIQAVQSLKLAKSAEKLEEVVSSRLGRLLKEDLVNTLKELQRQNEYRLALKVFEFVRKELWYRPDLLLYSDMIFIFGKNKMIGTAKELFGQLLKEGLEPDTRTYTEMIGAFLQVDNLKDAMEMYGLMKRFGCAPDELTLTILIRNLENAGEEDLATNVKQDCEKYVDEPEEFLEQVGKKYPKRRKEKMAGFAGFNQFKPNEALNVVFCYSALAE</sequence>
<dbReference type="Proteomes" id="UP001417504">
    <property type="component" value="Unassembled WGS sequence"/>
</dbReference>
<name>A0AAP0JSQ8_9MAGN</name>
<dbReference type="InterPro" id="IPR002885">
    <property type="entry name" value="PPR_rpt"/>
</dbReference>
<dbReference type="Pfam" id="PF01535">
    <property type="entry name" value="PPR"/>
    <property type="match status" value="1"/>
</dbReference>
<dbReference type="GO" id="GO:0009658">
    <property type="term" value="P:chloroplast organization"/>
    <property type="evidence" value="ECO:0007669"/>
    <property type="project" value="InterPro"/>
</dbReference>
<dbReference type="PANTHER" id="PTHR47594:SF5">
    <property type="entry name" value="PENTACOTRIPEPTIDE-REPEAT REGION OF PRORP DOMAIN-CONTAINING PROTEIN"/>
    <property type="match status" value="1"/>
</dbReference>
<keyword evidence="4" id="KW-1185">Reference proteome</keyword>
<gene>
    <name evidence="3" type="ORF">Sjap_009347</name>
</gene>
<dbReference type="Gene3D" id="1.25.40.10">
    <property type="entry name" value="Tetratricopeptide repeat domain"/>
    <property type="match status" value="1"/>
</dbReference>
<dbReference type="EMBL" id="JBBNAE010000003">
    <property type="protein sequence ID" value="KAK9138753.1"/>
    <property type="molecule type" value="Genomic_DNA"/>
</dbReference>
<dbReference type="PROSITE" id="PS51375">
    <property type="entry name" value="PPR"/>
    <property type="match status" value="2"/>
</dbReference>